<name>A0A9P6W0W9_RHOMI</name>
<feature type="compositionally biased region" description="Polar residues" evidence="3">
    <location>
        <begin position="493"/>
        <end position="509"/>
    </location>
</feature>
<organism evidence="5 6">
    <name type="scientific">Rhodotorula mucilaginosa</name>
    <name type="common">Yeast</name>
    <name type="synonym">Rhodotorula rubra</name>
    <dbReference type="NCBI Taxonomy" id="5537"/>
    <lineage>
        <taxon>Eukaryota</taxon>
        <taxon>Fungi</taxon>
        <taxon>Dikarya</taxon>
        <taxon>Basidiomycota</taxon>
        <taxon>Pucciniomycotina</taxon>
        <taxon>Microbotryomycetes</taxon>
        <taxon>Sporidiobolales</taxon>
        <taxon>Sporidiobolaceae</taxon>
        <taxon>Rhodotorula</taxon>
    </lineage>
</organism>
<accession>A0A9P6W0W9</accession>
<dbReference type="AlphaFoldDB" id="A0A9P6W0W9"/>
<evidence type="ECO:0000313" key="5">
    <source>
        <dbReference type="EMBL" id="KAG0661531.1"/>
    </source>
</evidence>
<evidence type="ECO:0000256" key="1">
    <source>
        <dbReference type="ARBA" id="ARBA00023125"/>
    </source>
</evidence>
<dbReference type="PANTHER" id="PTHR10328:SF15">
    <property type="entry name" value="BHLH TRANSCRIPTION FACTOR"/>
    <property type="match status" value="1"/>
</dbReference>
<feature type="compositionally biased region" description="Low complexity" evidence="3">
    <location>
        <begin position="328"/>
        <end position="339"/>
    </location>
</feature>
<feature type="region of interest" description="Disordered" evidence="3">
    <location>
        <begin position="410"/>
        <end position="536"/>
    </location>
</feature>
<dbReference type="SUPFAM" id="SSF47459">
    <property type="entry name" value="HLH, helix-loop-helix DNA-binding domain"/>
    <property type="match status" value="1"/>
</dbReference>
<dbReference type="GO" id="GO:0090575">
    <property type="term" value="C:RNA polymerase II transcription regulator complex"/>
    <property type="evidence" value="ECO:0007669"/>
    <property type="project" value="TreeGrafter"/>
</dbReference>
<gene>
    <name evidence="5" type="ORF">C6P46_003943</name>
</gene>
<dbReference type="PROSITE" id="PS50888">
    <property type="entry name" value="BHLH"/>
    <property type="match status" value="1"/>
</dbReference>
<feature type="region of interest" description="Disordered" evidence="3">
    <location>
        <begin position="602"/>
        <end position="663"/>
    </location>
</feature>
<comment type="caution">
    <text evidence="5">The sequence shown here is derived from an EMBL/GenBank/DDBJ whole genome shotgun (WGS) entry which is preliminary data.</text>
</comment>
<dbReference type="PANTHER" id="PTHR10328">
    <property type="entry name" value="PROTEIN MAX MYC-ASSOCIATED FACTOR X"/>
    <property type="match status" value="1"/>
</dbReference>
<feature type="compositionally biased region" description="Polar residues" evidence="3">
    <location>
        <begin position="276"/>
        <end position="307"/>
    </location>
</feature>
<feature type="domain" description="BHLH" evidence="4">
    <location>
        <begin position="533"/>
        <end position="584"/>
    </location>
</feature>
<feature type="compositionally biased region" description="Basic and acidic residues" evidence="3">
    <location>
        <begin position="318"/>
        <end position="327"/>
    </location>
</feature>
<dbReference type="GO" id="GO:0045944">
    <property type="term" value="P:positive regulation of transcription by RNA polymerase II"/>
    <property type="evidence" value="ECO:0007669"/>
    <property type="project" value="TreeGrafter"/>
</dbReference>
<feature type="region of interest" description="Disordered" evidence="3">
    <location>
        <begin position="680"/>
        <end position="756"/>
    </location>
</feature>
<dbReference type="GO" id="GO:0046983">
    <property type="term" value="F:protein dimerization activity"/>
    <property type="evidence" value="ECO:0007669"/>
    <property type="project" value="InterPro"/>
</dbReference>
<dbReference type="GO" id="GO:0003700">
    <property type="term" value="F:DNA-binding transcription factor activity"/>
    <property type="evidence" value="ECO:0007669"/>
    <property type="project" value="TreeGrafter"/>
</dbReference>
<dbReference type="OrthoDB" id="8964853at2759"/>
<dbReference type="EMBL" id="PUHQ01000034">
    <property type="protein sequence ID" value="KAG0661531.1"/>
    <property type="molecule type" value="Genomic_DNA"/>
</dbReference>
<dbReference type="InterPro" id="IPR011598">
    <property type="entry name" value="bHLH_dom"/>
</dbReference>
<feature type="region of interest" description="Disordered" evidence="3">
    <location>
        <begin position="120"/>
        <end position="212"/>
    </location>
</feature>
<feature type="compositionally biased region" description="Low complexity" evidence="3">
    <location>
        <begin position="201"/>
        <end position="212"/>
    </location>
</feature>
<feature type="region of interest" description="Disordered" evidence="3">
    <location>
        <begin position="229"/>
        <end position="390"/>
    </location>
</feature>
<evidence type="ECO:0000313" key="6">
    <source>
        <dbReference type="Proteomes" id="UP000777482"/>
    </source>
</evidence>
<dbReference type="Proteomes" id="UP000777482">
    <property type="component" value="Unassembled WGS sequence"/>
</dbReference>
<reference evidence="5 6" key="1">
    <citation type="submission" date="2020-11" db="EMBL/GenBank/DDBJ databases">
        <title>Kefir isolates.</title>
        <authorList>
            <person name="Marcisauskas S."/>
            <person name="Kim Y."/>
            <person name="Blasche S."/>
        </authorList>
    </citation>
    <scope>NUCLEOTIDE SEQUENCE [LARGE SCALE GENOMIC DNA]</scope>
    <source>
        <strain evidence="5 6">KR</strain>
    </source>
</reference>
<dbReference type="Pfam" id="PF00010">
    <property type="entry name" value="HLH"/>
    <property type="match status" value="1"/>
</dbReference>
<evidence type="ECO:0000256" key="2">
    <source>
        <dbReference type="ARBA" id="ARBA00023242"/>
    </source>
</evidence>
<keyword evidence="2" id="KW-0539">Nucleus</keyword>
<keyword evidence="1" id="KW-0238">DNA-binding</keyword>
<dbReference type="Gene3D" id="4.10.280.10">
    <property type="entry name" value="Helix-loop-helix DNA-binding domain"/>
    <property type="match status" value="1"/>
</dbReference>
<proteinExistence type="predicted"/>
<evidence type="ECO:0000256" key="3">
    <source>
        <dbReference type="SAM" id="MobiDB-lite"/>
    </source>
</evidence>
<dbReference type="GO" id="GO:0003677">
    <property type="term" value="F:DNA binding"/>
    <property type="evidence" value="ECO:0007669"/>
    <property type="project" value="UniProtKB-KW"/>
</dbReference>
<protein>
    <recommendedName>
        <fullName evidence="4">BHLH domain-containing protein</fullName>
    </recommendedName>
</protein>
<feature type="compositionally biased region" description="Polar residues" evidence="3">
    <location>
        <begin position="161"/>
        <end position="170"/>
    </location>
</feature>
<feature type="region of interest" description="Disordered" evidence="3">
    <location>
        <begin position="1"/>
        <end position="38"/>
    </location>
</feature>
<sequence length="756" mass="78425">MSLPHGQDPPAGHVAHQLAASSSSSAPPPTASTSSHTAAPNIAAAAAAAAAVRLPPVSLPSADLFANSAFAGGRRQSINSDPFLHAFSAAHDVGTGHPRPGDPYRLMPTAGSHHVHDGLSLPNVHPQPGASGPNANGADGHANGLNDRWHPGLESSFPGYPSTSGSTQHNGLYGQPVQQHFAPSPSVGPLSSYRFGGPSQTPLGSSAPAGAAPTDAPLYVDYSMRRASLSRSANEPVSPRRTPSGRASPTSGVKRKAQDEGDAGRGQSPYMGGPGQPTSGLPDSKRQTSALGSSDKLGQSVPQNGQQDLGLPGPHVAPWEEQRRDSDGSYASSGGHSYSMTSYAPPHSLPSSSSTAYDSRPPSAPAPNQPVLAGSPWDGRVQQTTHYNPLDQAAAGAAMFARRPSIPSVSQMMQGLPSGFVGGSNAQPVGPPGSVPPFAAGGARPGQPALTVSSVPATPSERDHPRKSRSASNPAFQSAEPAPQPAHPGSRPDWQTHSQASTRQNSSGSIHLDPLSLPGSLMNKDSPYSRSPELRVSHKLAERKRRKEMTQLFEDLRDSLPFDRGLKASKWEILSKGKSTLLIFKALKSYTAELAEDNRNLRQHYGLPPGPAMPVHDGSTDGGSGGIASGSHQYDDRPLQQSRGASPHGGLPMGVANAAPNAPSRQLQWHEHLDADAMQDRKPNPAHFAKQTGHSPVFPSRLHSQFGTSSQHSTPQPSPTLPPSSTTGSGRNTPAVGTGSPHPLDRSMTGPPVSAG</sequence>
<keyword evidence="6" id="KW-1185">Reference proteome</keyword>
<feature type="compositionally biased region" description="Low complexity" evidence="3">
    <location>
        <begin position="19"/>
        <end position="38"/>
    </location>
</feature>
<dbReference type="InterPro" id="IPR036638">
    <property type="entry name" value="HLH_DNA-bd_sf"/>
</dbReference>
<evidence type="ECO:0000259" key="4">
    <source>
        <dbReference type="PROSITE" id="PS50888"/>
    </source>
</evidence>